<evidence type="ECO:0000256" key="1">
    <source>
        <dbReference type="ARBA" id="ARBA00006611"/>
    </source>
</evidence>
<comment type="similarity">
    <text evidence="1">Belongs to the GSP E family.</text>
</comment>
<dbReference type="Pfam" id="PF00437">
    <property type="entry name" value="T2SSE"/>
    <property type="match status" value="1"/>
</dbReference>
<evidence type="ECO:0000313" key="6">
    <source>
        <dbReference type="Proteomes" id="UP000095008"/>
    </source>
</evidence>
<dbReference type="PANTHER" id="PTHR30258">
    <property type="entry name" value="TYPE II SECRETION SYSTEM PROTEIN GSPE-RELATED"/>
    <property type="match status" value="1"/>
</dbReference>
<dbReference type="EMBL" id="LWRY01000247">
    <property type="protein sequence ID" value="OCX68825.1"/>
    <property type="molecule type" value="Genomic_DNA"/>
</dbReference>
<gene>
    <name evidence="5" type="ORF">A6M23_17045</name>
</gene>
<name>A0A1C2J231_ACITH</name>
<dbReference type="PANTHER" id="PTHR30258:SF3">
    <property type="entry name" value="SLL1921 PROTEIN"/>
    <property type="match status" value="1"/>
</dbReference>
<comment type="caution">
    <text evidence="5">The sequence shown here is derived from an EMBL/GenBank/DDBJ whole genome shotgun (WGS) entry which is preliminary data.</text>
</comment>
<dbReference type="InterPro" id="IPR001482">
    <property type="entry name" value="T2SS/T4SS_dom"/>
</dbReference>
<evidence type="ECO:0000313" key="5">
    <source>
        <dbReference type="EMBL" id="OCX68825.1"/>
    </source>
</evidence>
<keyword evidence="2" id="KW-0547">Nucleotide-binding</keyword>
<reference evidence="5" key="1">
    <citation type="journal article" date="2016" name="Int. J. Mol. Sci.">
        <title>Comparative genomics of the extreme acidophile Acidithiobacillus thiooxidans reveals intraspecific divergence and niche adaptation.</title>
        <authorList>
            <person name="Zhang X."/>
            <person name="Feng X."/>
            <person name="Tao J."/>
            <person name="Ma L."/>
            <person name="Xiao Y."/>
            <person name="Liang Y."/>
            <person name="Liu X."/>
            <person name="Yin H."/>
        </authorList>
    </citation>
    <scope>NUCLEOTIDE SEQUENCE [LARGE SCALE GENOMIC DNA]</scope>
    <source>
        <strain evidence="5">DXS-W</strain>
    </source>
</reference>
<dbReference type="GO" id="GO:0005886">
    <property type="term" value="C:plasma membrane"/>
    <property type="evidence" value="ECO:0007669"/>
    <property type="project" value="TreeGrafter"/>
</dbReference>
<dbReference type="Gene3D" id="3.30.450.90">
    <property type="match status" value="1"/>
</dbReference>
<feature type="domain" description="Bacterial type II secretion system protein E" evidence="4">
    <location>
        <begin position="220"/>
        <end position="234"/>
    </location>
</feature>
<dbReference type="PROSITE" id="PS00662">
    <property type="entry name" value="T2SP_E"/>
    <property type="match status" value="1"/>
</dbReference>
<dbReference type="InterPro" id="IPR027417">
    <property type="entry name" value="P-loop_NTPase"/>
</dbReference>
<dbReference type="Gene3D" id="3.40.50.300">
    <property type="entry name" value="P-loop containing nucleotide triphosphate hydrolases"/>
    <property type="match status" value="1"/>
</dbReference>
<accession>A0A1C2J231</accession>
<organism evidence="5 6">
    <name type="scientific">Acidithiobacillus thiooxidans</name>
    <name type="common">Thiobacillus thiooxidans</name>
    <dbReference type="NCBI Taxonomy" id="930"/>
    <lineage>
        <taxon>Bacteria</taxon>
        <taxon>Pseudomonadati</taxon>
        <taxon>Pseudomonadota</taxon>
        <taxon>Acidithiobacillia</taxon>
        <taxon>Acidithiobacillales</taxon>
        <taxon>Acidithiobacillaceae</taxon>
        <taxon>Acidithiobacillus</taxon>
    </lineage>
</organism>
<evidence type="ECO:0000259" key="4">
    <source>
        <dbReference type="PROSITE" id="PS00662"/>
    </source>
</evidence>
<protein>
    <submittedName>
        <fullName evidence="5">Type II secretion system protein E</fullName>
    </submittedName>
</protein>
<keyword evidence="3" id="KW-0067">ATP-binding</keyword>
<evidence type="ECO:0000256" key="3">
    <source>
        <dbReference type="ARBA" id="ARBA00022840"/>
    </source>
</evidence>
<dbReference type="SUPFAM" id="SSF52540">
    <property type="entry name" value="P-loop containing nucleoside triphosphate hydrolases"/>
    <property type="match status" value="1"/>
</dbReference>
<dbReference type="GO" id="GO:0016887">
    <property type="term" value="F:ATP hydrolysis activity"/>
    <property type="evidence" value="ECO:0007669"/>
    <property type="project" value="TreeGrafter"/>
</dbReference>
<dbReference type="AlphaFoldDB" id="A0A1C2J231"/>
<dbReference type="GO" id="GO:0005524">
    <property type="term" value="F:ATP binding"/>
    <property type="evidence" value="ECO:0007669"/>
    <property type="project" value="UniProtKB-KW"/>
</dbReference>
<dbReference type="OrthoDB" id="5297927at2"/>
<evidence type="ECO:0000256" key="2">
    <source>
        <dbReference type="ARBA" id="ARBA00022741"/>
    </source>
</evidence>
<dbReference type="Proteomes" id="UP000095008">
    <property type="component" value="Unassembled WGS sequence"/>
</dbReference>
<sequence length="401" mass="44216">MSSVVTTSFISTNDRDRRITGRLNEIFAMAAGKRWSDIHFESLEDGSAEVRVRIRGKLKQLEIVHPDDAKLLINKLRYRANLDVSDTRHEQDGRFVQEFEGRRIDVRLNIVPTNFGYSAVVRLLDSANAGVPIEKLQMPEGVEAAFRWALSQREGLVLNAGPTGSGKTTTLYAGLNSKNTEDVKIVTAEDPVEYILKRVQQIQVGSGTGRTFASALRAFMRQDPDIILVGEIRDTETGSIAMRAGMTGHLVMASIHANSSLETYFRLHDLEIPPHIIGASVRLFIAQRIVQTVCQSCREKAPVALPEVFAGSGIEAPDWEWVGKGCEDCDGTGYDNRMAIFEAIKMTRAFRAALGDEKAMEAAAKLQPQYQSLRTAGCNLIVSGETNSLEIDRALSEGMAE</sequence>
<dbReference type="CDD" id="cd01129">
    <property type="entry name" value="PulE-GspE-like"/>
    <property type="match status" value="1"/>
</dbReference>
<proteinExistence type="inferred from homology"/>
<keyword evidence="6" id="KW-1185">Reference proteome</keyword>